<accession>A0A853EPU2</accession>
<keyword evidence="2" id="KW-1185">Reference proteome</keyword>
<dbReference type="Proteomes" id="UP000561011">
    <property type="component" value="Unassembled WGS sequence"/>
</dbReference>
<comment type="caution">
    <text evidence="1">The sequence shown here is derived from an EMBL/GenBank/DDBJ whole genome shotgun (WGS) entry which is preliminary data.</text>
</comment>
<evidence type="ECO:0000313" key="2">
    <source>
        <dbReference type="Proteomes" id="UP000561011"/>
    </source>
</evidence>
<dbReference type="EMBL" id="JACBYE010000003">
    <property type="protein sequence ID" value="NYS92317.1"/>
    <property type="molecule type" value="Genomic_DNA"/>
</dbReference>
<name>A0A853EPU2_9MICO</name>
<reference evidence="1 2" key="1">
    <citation type="submission" date="2020-07" db="EMBL/GenBank/DDBJ databases">
        <title>MOT database genomes.</title>
        <authorList>
            <person name="Joseph S."/>
            <person name="Aduse-Opoku J."/>
            <person name="Hashim A."/>
            <person name="Wade W."/>
            <person name="Curtis M."/>
        </authorList>
    </citation>
    <scope>NUCLEOTIDE SEQUENCE [LARGE SCALE GENOMIC DNA]</scope>
    <source>
        <strain evidence="1 2">DSM 100099</strain>
    </source>
</reference>
<gene>
    <name evidence="1" type="ORF">HZZ10_02045</name>
</gene>
<dbReference type="AlphaFoldDB" id="A0A853EPU2"/>
<protein>
    <submittedName>
        <fullName evidence="1">Uncharacterized protein</fullName>
    </submittedName>
</protein>
<evidence type="ECO:0000313" key="1">
    <source>
        <dbReference type="EMBL" id="NYS92317.1"/>
    </source>
</evidence>
<organism evidence="1 2">
    <name type="scientific">Sanguibacter inulinus</name>
    <dbReference type="NCBI Taxonomy" id="60922"/>
    <lineage>
        <taxon>Bacteria</taxon>
        <taxon>Bacillati</taxon>
        <taxon>Actinomycetota</taxon>
        <taxon>Actinomycetes</taxon>
        <taxon>Micrococcales</taxon>
        <taxon>Sanguibacteraceae</taxon>
        <taxon>Sanguibacter</taxon>
    </lineage>
</organism>
<sequence length="341" mass="37906">MMTRPAHRLAAGLAVIGLLALTGCSDDAEGGGSESSSAATSPLTAYFADVDQEFDQAESDRQQVEIENLVAECMADAGFEYIPQDNTGSTVVMDETDMEEQNTEEWISKNGYGMWSYNEAPTDEADEEVEEWVDPNADYVASLSESAAAAYYETLNGPDIWSDMTEEEMETYEYDWEQAGCYGWASNEVYPDMAGADSEFEPLFDAMNAMYEEQMSSPELKTLQSEWSACMADAGYPDLATPEDAMNAVNEQQNALWENLPQPENPDDPDAVWPEPSTEDLKAVKENDIETALADFRCKESVKWTEREQKVTFALEEQFIKDHKAELDAYKASMIEDAAAS</sequence>
<dbReference type="PROSITE" id="PS51257">
    <property type="entry name" value="PROKAR_LIPOPROTEIN"/>
    <property type="match status" value="1"/>
</dbReference>
<dbReference type="RefSeq" id="WP_179912214.1">
    <property type="nucleotide sequence ID" value="NZ_JACBYE010000003.1"/>
</dbReference>
<proteinExistence type="predicted"/>